<dbReference type="EMBL" id="MCGR01000106">
    <property type="protein sequence ID" value="ORY52185.1"/>
    <property type="molecule type" value="Genomic_DNA"/>
</dbReference>
<accession>A0A1Y2D0Q6</accession>
<evidence type="ECO:0000313" key="3">
    <source>
        <dbReference type="Proteomes" id="UP000193467"/>
    </source>
</evidence>
<keyword evidence="3" id="KW-1185">Reference proteome</keyword>
<dbReference type="InParanoid" id="A0A1Y2D0Q6"/>
<evidence type="ECO:0008006" key="4">
    <source>
        <dbReference type="Google" id="ProtNLM"/>
    </source>
</evidence>
<protein>
    <recommendedName>
        <fullName evidence="4">F-box domain-containing protein</fullName>
    </recommendedName>
</protein>
<dbReference type="AlphaFoldDB" id="A0A1Y2D0Q6"/>
<dbReference type="SUPFAM" id="SSF52047">
    <property type="entry name" value="RNI-like"/>
    <property type="match status" value="1"/>
</dbReference>
<proteinExistence type="predicted"/>
<feature type="compositionally biased region" description="Acidic residues" evidence="1">
    <location>
        <begin position="492"/>
        <end position="508"/>
    </location>
</feature>
<dbReference type="Proteomes" id="UP000193467">
    <property type="component" value="Unassembled WGS sequence"/>
</dbReference>
<sequence>MPSNGQAATFSNLPLELKMEILRYARMYSDIRDLKAGDRTLRALSRVDSTFHRLAVPSLWESLDLTRMSLADLLFCATDIAPRYADRVKDLTLSDTYANHARTFMPLPPSPAPAETTLILDLFDLPEEERSRLASVQKSQGFIRFQGYLETYLHAFIVRLLPTINSLFVEYTLVRNDEPYKELQRALHHLAPRVRTLELTCEATVDIGCREKIAQQWLAPFTELESLYLDFAEREGWIQELSAPASALAPLPLVQALTGMTKLKKLEIDNEALLSAELACADWSRVPLEELKISLGRPLYDDESLQPAVLLPLISQFNNTLVELDIADFAADRPAPAAPSPSNRPPPSPLESLTLPDLVRLDLDILDSDGAFISSFANCPVTRLTLGKCAIGTPISTFTILIDGSWKPTLRHLTLPYDDSDHFQSLHAITSRNVVAVETEKKDSEFDSDSELDEEVEDTEDEFGYYSDQERLNRLLGFGEDFMSYHHLGPLEDVDDEEPSDYEGEDNY</sequence>
<organism evidence="2 3">
    <name type="scientific">Leucosporidium creatinivorum</name>
    <dbReference type="NCBI Taxonomy" id="106004"/>
    <lineage>
        <taxon>Eukaryota</taxon>
        <taxon>Fungi</taxon>
        <taxon>Dikarya</taxon>
        <taxon>Basidiomycota</taxon>
        <taxon>Pucciniomycotina</taxon>
        <taxon>Microbotryomycetes</taxon>
        <taxon>Leucosporidiales</taxon>
        <taxon>Leucosporidium</taxon>
    </lineage>
</organism>
<evidence type="ECO:0000256" key="1">
    <source>
        <dbReference type="SAM" id="MobiDB-lite"/>
    </source>
</evidence>
<comment type="caution">
    <text evidence="2">The sequence shown here is derived from an EMBL/GenBank/DDBJ whole genome shotgun (WGS) entry which is preliminary data.</text>
</comment>
<gene>
    <name evidence="2" type="ORF">BCR35DRAFT_310651</name>
</gene>
<reference evidence="2 3" key="1">
    <citation type="submission" date="2016-07" db="EMBL/GenBank/DDBJ databases">
        <title>Pervasive Adenine N6-methylation of Active Genes in Fungi.</title>
        <authorList>
            <consortium name="DOE Joint Genome Institute"/>
            <person name="Mondo S.J."/>
            <person name="Dannebaum R.O."/>
            <person name="Kuo R.C."/>
            <person name="Labutti K."/>
            <person name="Haridas S."/>
            <person name="Kuo A."/>
            <person name="Salamov A."/>
            <person name="Ahrendt S.R."/>
            <person name="Lipzen A."/>
            <person name="Sullivan W."/>
            <person name="Andreopoulos W.B."/>
            <person name="Clum A."/>
            <person name="Lindquist E."/>
            <person name="Daum C."/>
            <person name="Ramamoorthy G.K."/>
            <person name="Gryganskyi A."/>
            <person name="Culley D."/>
            <person name="Magnuson J.K."/>
            <person name="James T.Y."/>
            <person name="O'Malley M.A."/>
            <person name="Stajich J.E."/>
            <person name="Spatafora J.W."/>
            <person name="Visel A."/>
            <person name="Grigoriev I.V."/>
        </authorList>
    </citation>
    <scope>NUCLEOTIDE SEQUENCE [LARGE SCALE GENOMIC DNA]</scope>
    <source>
        <strain evidence="2 3">62-1032</strain>
    </source>
</reference>
<feature type="compositionally biased region" description="Acidic residues" evidence="1">
    <location>
        <begin position="446"/>
        <end position="461"/>
    </location>
</feature>
<feature type="region of interest" description="Disordered" evidence="1">
    <location>
        <begin position="441"/>
        <end position="461"/>
    </location>
</feature>
<evidence type="ECO:0000313" key="2">
    <source>
        <dbReference type="EMBL" id="ORY52185.1"/>
    </source>
</evidence>
<name>A0A1Y2D0Q6_9BASI</name>
<feature type="region of interest" description="Disordered" evidence="1">
    <location>
        <begin position="489"/>
        <end position="508"/>
    </location>
</feature>